<organism evidence="2">
    <name type="scientific">marine metagenome</name>
    <dbReference type="NCBI Taxonomy" id="408172"/>
    <lineage>
        <taxon>unclassified sequences</taxon>
        <taxon>metagenomes</taxon>
        <taxon>ecological metagenomes</taxon>
    </lineage>
</organism>
<gene>
    <name evidence="2" type="ORF">METZ01_LOCUS267587</name>
</gene>
<evidence type="ECO:0000313" key="2">
    <source>
        <dbReference type="EMBL" id="SVC14733.1"/>
    </source>
</evidence>
<dbReference type="SMART" id="SM00530">
    <property type="entry name" value="HTH_XRE"/>
    <property type="match status" value="1"/>
</dbReference>
<sequence>MSKEKTQKKRIQSVKGNAVLERLRYVLKQNNMSGRQFAEKIGLKAESATRLFNGVTGLTKPLAYSIELHFGLRSEWLLTGEGDREVPRHDGLSPLERCGLETLFFGRHFWSYLEPLVFERLQGRIHDRFGGRLRECDIVKPDPLTTKFEENQLAGVVEKRDSELAETEKIRKVFKNLRKEEKSCLENHDIPGKEKKVRLGYALLLAVHFGDEWESIKADCQQWKDVVEDETVKEFKKLHSHINKIRGGIHI</sequence>
<dbReference type="Gene3D" id="1.10.260.40">
    <property type="entry name" value="lambda repressor-like DNA-binding domains"/>
    <property type="match status" value="1"/>
</dbReference>
<dbReference type="Pfam" id="PF01381">
    <property type="entry name" value="HTH_3"/>
    <property type="match status" value="1"/>
</dbReference>
<dbReference type="SUPFAM" id="SSF47413">
    <property type="entry name" value="lambda repressor-like DNA-binding domains"/>
    <property type="match status" value="1"/>
</dbReference>
<proteinExistence type="predicted"/>
<dbReference type="AlphaFoldDB" id="A0A382JU10"/>
<dbReference type="InterPro" id="IPR010982">
    <property type="entry name" value="Lambda_DNA-bd_dom_sf"/>
</dbReference>
<dbReference type="CDD" id="cd00093">
    <property type="entry name" value="HTH_XRE"/>
    <property type="match status" value="1"/>
</dbReference>
<reference evidence="2" key="1">
    <citation type="submission" date="2018-05" db="EMBL/GenBank/DDBJ databases">
        <authorList>
            <person name="Lanie J.A."/>
            <person name="Ng W.-L."/>
            <person name="Kazmierczak K.M."/>
            <person name="Andrzejewski T.M."/>
            <person name="Davidsen T.M."/>
            <person name="Wayne K.J."/>
            <person name="Tettelin H."/>
            <person name="Glass J.I."/>
            <person name="Rusch D."/>
            <person name="Podicherti R."/>
            <person name="Tsui H.-C.T."/>
            <person name="Winkler M.E."/>
        </authorList>
    </citation>
    <scope>NUCLEOTIDE SEQUENCE</scope>
</reference>
<protein>
    <recommendedName>
        <fullName evidence="1">HTH cro/C1-type domain-containing protein</fullName>
    </recommendedName>
</protein>
<name>A0A382JU10_9ZZZZ</name>
<dbReference type="GO" id="GO:0003677">
    <property type="term" value="F:DNA binding"/>
    <property type="evidence" value="ECO:0007669"/>
    <property type="project" value="InterPro"/>
</dbReference>
<dbReference type="EMBL" id="UINC01075993">
    <property type="protein sequence ID" value="SVC14733.1"/>
    <property type="molecule type" value="Genomic_DNA"/>
</dbReference>
<feature type="domain" description="HTH cro/C1-type" evidence="1">
    <location>
        <begin position="23"/>
        <end position="77"/>
    </location>
</feature>
<evidence type="ECO:0000259" key="1">
    <source>
        <dbReference type="PROSITE" id="PS50943"/>
    </source>
</evidence>
<dbReference type="PROSITE" id="PS50943">
    <property type="entry name" value="HTH_CROC1"/>
    <property type="match status" value="1"/>
</dbReference>
<accession>A0A382JU10</accession>
<dbReference type="InterPro" id="IPR001387">
    <property type="entry name" value="Cro/C1-type_HTH"/>
</dbReference>